<comment type="caution">
    <text evidence="1">The sequence shown here is derived from an EMBL/GenBank/DDBJ whole genome shotgun (WGS) entry which is preliminary data.</text>
</comment>
<name>A0A9D2E6N3_9BACE</name>
<dbReference type="AlphaFoldDB" id="A0A9D2E6N3"/>
<dbReference type="PROSITE" id="PS51257">
    <property type="entry name" value="PROKAR_LIPOPROTEIN"/>
    <property type="match status" value="1"/>
</dbReference>
<accession>A0A9D2E6N3</accession>
<proteinExistence type="predicted"/>
<reference evidence="1" key="1">
    <citation type="journal article" date="2021" name="PeerJ">
        <title>Extensive microbial diversity within the chicken gut microbiome revealed by metagenomics and culture.</title>
        <authorList>
            <person name="Gilroy R."/>
            <person name="Ravi A."/>
            <person name="Getino M."/>
            <person name="Pursley I."/>
            <person name="Horton D.L."/>
            <person name="Alikhan N.F."/>
            <person name="Baker D."/>
            <person name="Gharbi K."/>
            <person name="Hall N."/>
            <person name="Watson M."/>
            <person name="Adriaenssens E.M."/>
            <person name="Foster-Nyarko E."/>
            <person name="Jarju S."/>
            <person name="Secka A."/>
            <person name="Antonio M."/>
            <person name="Oren A."/>
            <person name="Chaudhuri R.R."/>
            <person name="La Ragione R."/>
            <person name="Hildebrand F."/>
            <person name="Pallen M.J."/>
        </authorList>
    </citation>
    <scope>NUCLEOTIDE SEQUENCE</scope>
    <source>
        <strain evidence="1">ChiHjej9B8-1298</strain>
    </source>
</reference>
<sequence length="499" mass="54630">MKKKYILFAMALGLLTACDPIKDEEDFIVDNFTSEQLLEGATFEQFDAVTNEDGTVTYTPSETGNYIEYSIPRVSAVTIYYVKNGAEMQLAYGKSAGMFTFIPSRGSNPVQTVYFRFINADGEEVVATKDFTLTVAADLTAEMKLLVGDSGSKIWKWNTSAPEGRVWGNMGSDGNYSGVDFALTGAGLQWWGVTTNEEFLEQVMHTEDGKAHGDENLDATMVMNEDGQIICYDANGNEIRSGKFEVQNYSADYANSQAYCGILHTDPGSILFPYAINMGGTMPTDFEIAYLTAGRLVLVYPNGGWNGWSEGTYWQFSSESDILGCLTDGDEAKWTWDTTTGECWGNGQYASNDGEAFADDRAGQWWGVTTPEDLVGQLNHSNTGEATGEESASAYMIFTADGEITTYNGSGEEIRSGTFSVTSNNGERVVNSESGQPWQLGTLTTTEGAILFPFKINGGGEMPTEFDVMKISDDQLVLVYGGNGAGNECTYWRFRKVRE</sequence>
<dbReference type="Proteomes" id="UP000824028">
    <property type="component" value="Unassembled WGS sequence"/>
</dbReference>
<evidence type="ECO:0000313" key="2">
    <source>
        <dbReference type="Proteomes" id="UP000824028"/>
    </source>
</evidence>
<evidence type="ECO:0000313" key="1">
    <source>
        <dbReference type="EMBL" id="HIZ31964.1"/>
    </source>
</evidence>
<reference evidence="1" key="2">
    <citation type="submission" date="2021-04" db="EMBL/GenBank/DDBJ databases">
        <authorList>
            <person name="Gilroy R."/>
        </authorList>
    </citation>
    <scope>NUCLEOTIDE SEQUENCE</scope>
    <source>
        <strain evidence="1">ChiHjej9B8-1298</strain>
    </source>
</reference>
<protein>
    <submittedName>
        <fullName evidence="1">Uncharacterized protein</fullName>
    </submittedName>
</protein>
<dbReference type="EMBL" id="DXBX01000002">
    <property type="protein sequence ID" value="HIZ31964.1"/>
    <property type="molecule type" value="Genomic_DNA"/>
</dbReference>
<gene>
    <name evidence="1" type="ORF">H9814_00225</name>
</gene>
<organism evidence="1 2">
    <name type="scientific">Candidatus Bacteroides merdigallinarum</name>
    <dbReference type="NCBI Taxonomy" id="2838473"/>
    <lineage>
        <taxon>Bacteria</taxon>
        <taxon>Pseudomonadati</taxon>
        <taxon>Bacteroidota</taxon>
        <taxon>Bacteroidia</taxon>
        <taxon>Bacteroidales</taxon>
        <taxon>Bacteroidaceae</taxon>
        <taxon>Bacteroides</taxon>
    </lineage>
</organism>